<keyword evidence="1 6" id="KW-0963">Cytoplasm</keyword>
<protein>
    <recommendedName>
        <fullName evidence="6">Ribosomal RNA small subunit methyltransferase G</fullName>
        <ecNumber evidence="6">2.1.1.-</ecNumber>
    </recommendedName>
    <alternativeName>
        <fullName evidence="6">16S rRNA 7-methylguanosine methyltransferase</fullName>
        <shortName evidence="6">16S rRNA m7G methyltransferase</shortName>
    </alternativeName>
</protein>
<dbReference type="AlphaFoldDB" id="A0A077L6U3"/>
<keyword evidence="3 6" id="KW-0489">Methyltransferase</keyword>
<comment type="similarity">
    <text evidence="6">Belongs to the methyltransferase superfamily. RNA methyltransferase RsmG family.</text>
</comment>
<dbReference type="Pfam" id="PF02527">
    <property type="entry name" value="GidB"/>
    <property type="match status" value="1"/>
</dbReference>
<keyword evidence="5 6" id="KW-0949">S-adenosyl-L-methionine</keyword>
<dbReference type="GO" id="GO:0070043">
    <property type="term" value="F:rRNA (guanine-N7-)-methyltransferase activity"/>
    <property type="evidence" value="ECO:0007669"/>
    <property type="project" value="UniProtKB-UniRule"/>
</dbReference>
<comment type="function">
    <text evidence="6">Specifically methylates the N7 position of a guanine in 16S rRNA.</text>
</comment>
<dbReference type="EMBL" id="AP014631">
    <property type="protein sequence ID" value="BAP39511.1"/>
    <property type="molecule type" value="Genomic_DNA"/>
</dbReference>
<keyword evidence="4 6" id="KW-0808">Transferase</keyword>
<dbReference type="PIRSF" id="PIRSF003078">
    <property type="entry name" value="GidB"/>
    <property type="match status" value="1"/>
</dbReference>
<reference evidence="8" key="1">
    <citation type="journal article" date="2014" name="Genome Announc.">
        <title>Complete Genome Sequence of Mycoplasma canadense Strain HAZ 360_1 from Bovine Mastitic Milk in Japan.</title>
        <authorList>
            <person name="Hata E."/>
        </authorList>
    </citation>
    <scope>NUCLEOTIDE SEQUENCE [LARGE SCALE GENOMIC DNA]</scope>
    <source>
        <strain evidence="8">HAZ360_1</strain>
    </source>
</reference>
<evidence type="ECO:0000256" key="5">
    <source>
        <dbReference type="ARBA" id="ARBA00022691"/>
    </source>
</evidence>
<dbReference type="PANTHER" id="PTHR31760">
    <property type="entry name" value="S-ADENOSYL-L-METHIONINE-DEPENDENT METHYLTRANSFERASES SUPERFAMILY PROTEIN"/>
    <property type="match status" value="1"/>
</dbReference>
<evidence type="ECO:0000256" key="3">
    <source>
        <dbReference type="ARBA" id="ARBA00022603"/>
    </source>
</evidence>
<evidence type="ECO:0000256" key="1">
    <source>
        <dbReference type="ARBA" id="ARBA00022490"/>
    </source>
</evidence>
<dbReference type="GO" id="GO:0005829">
    <property type="term" value="C:cytosol"/>
    <property type="evidence" value="ECO:0007669"/>
    <property type="project" value="TreeGrafter"/>
</dbReference>
<gene>
    <name evidence="7" type="primary">gidB</name>
    <name evidence="6" type="synonym">rsmG</name>
    <name evidence="7" type="ORF">MCAN360_0305</name>
</gene>
<accession>A0A077L6U3</accession>
<keyword evidence="8" id="KW-1185">Reference proteome</keyword>
<dbReference type="Proteomes" id="UP000031641">
    <property type="component" value="Chromosome"/>
</dbReference>
<comment type="caution">
    <text evidence="6">Lacks conserved residue(s) required for the propagation of feature annotation.</text>
</comment>
<name>A0A077L6U3_9BACT</name>
<dbReference type="HOGENOM" id="CLU_065341_0_2_14"/>
<dbReference type="HAMAP" id="MF_00074">
    <property type="entry name" value="16SrRNA_methyltr_G"/>
    <property type="match status" value="1"/>
</dbReference>
<feature type="binding site" evidence="6">
    <location>
        <begin position="137"/>
        <end position="138"/>
    </location>
    <ligand>
        <name>S-adenosyl-L-methionine</name>
        <dbReference type="ChEBI" id="CHEBI:59789"/>
    </ligand>
</feature>
<dbReference type="STRING" id="29554.MCAN360_0305"/>
<feature type="binding site" evidence="6">
    <location>
        <position position="86"/>
    </location>
    <ligand>
        <name>S-adenosyl-L-methionine</name>
        <dbReference type="ChEBI" id="CHEBI:59789"/>
    </ligand>
</feature>
<dbReference type="InterPro" id="IPR029063">
    <property type="entry name" value="SAM-dependent_MTases_sf"/>
</dbReference>
<dbReference type="InterPro" id="IPR003682">
    <property type="entry name" value="rRNA_ssu_MeTfrase_G"/>
</dbReference>
<dbReference type="SUPFAM" id="SSF53335">
    <property type="entry name" value="S-adenosyl-L-methionine-dependent methyltransferases"/>
    <property type="match status" value="1"/>
</dbReference>
<evidence type="ECO:0000313" key="8">
    <source>
        <dbReference type="Proteomes" id="UP000031641"/>
    </source>
</evidence>
<keyword evidence="2 6" id="KW-0698">rRNA processing</keyword>
<sequence length="242" mass="28450">MKSMMIIAPEEFKKIVKTSLNEANENIILKLWDYYFLIEEENKKYNLTGFYNETLIKEGIIESILIFKEINEKILNLDNKNILDIGSGAGFPIIPYFIYNPNFNLTIYEPIDKRVNFLNKVIQKCNLKNIIVKKIRAEESQEYEKFDFISAKAVSELKNLVEISCHLGKINSTYCFLKSSNFQKEVDNSNWIQNKLDINFNILNLGIFFKINNTLVYYKKNKTSPSFLPRKWSLIIKNNLKK</sequence>
<dbReference type="Gene3D" id="3.40.50.150">
    <property type="entry name" value="Vaccinia Virus protein VP39"/>
    <property type="match status" value="1"/>
</dbReference>
<feature type="binding site" evidence="6">
    <location>
        <position position="152"/>
    </location>
    <ligand>
        <name>S-adenosyl-L-methionine</name>
        <dbReference type="ChEBI" id="CHEBI:59789"/>
    </ligand>
</feature>
<feature type="binding site" evidence="6">
    <location>
        <position position="91"/>
    </location>
    <ligand>
        <name>S-adenosyl-L-methionine</name>
        <dbReference type="ChEBI" id="CHEBI:59789"/>
    </ligand>
</feature>
<evidence type="ECO:0000313" key="7">
    <source>
        <dbReference type="EMBL" id="BAP39511.1"/>
    </source>
</evidence>
<organism evidence="7 8">
    <name type="scientific">Metamycoplasma canadense</name>
    <dbReference type="NCBI Taxonomy" id="29554"/>
    <lineage>
        <taxon>Bacteria</taxon>
        <taxon>Bacillati</taxon>
        <taxon>Mycoplasmatota</taxon>
        <taxon>Mycoplasmoidales</taxon>
        <taxon>Metamycoplasmataceae</taxon>
        <taxon>Metamycoplasma</taxon>
    </lineage>
</organism>
<dbReference type="EC" id="2.1.1.-" evidence="6"/>
<evidence type="ECO:0000256" key="2">
    <source>
        <dbReference type="ARBA" id="ARBA00022552"/>
    </source>
</evidence>
<evidence type="ECO:0000256" key="4">
    <source>
        <dbReference type="ARBA" id="ARBA00022679"/>
    </source>
</evidence>
<dbReference type="NCBIfam" id="TIGR00138">
    <property type="entry name" value="rsmG_gidB"/>
    <property type="match status" value="1"/>
</dbReference>
<proteinExistence type="inferred from homology"/>
<dbReference type="CDD" id="cd02440">
    <property type="entry name" value="AdoMet_MTases"/>
    <property type="match status" value="1"/>
</dbReference>
<dbReference type="PANTHER" id="PTHR31760:SF0">
    <property type="entry name" value="S-ADENOSYL-L-METHIONINE-DEPENDENT METHYLTRANSFERASES SUPERFAMILY PROTEIN"/>
    <property type="match status" value="1"/>
</dbReference>
<evidence type="ECO:0000256" key="6">
    <source>
        <dbReference type="HAMAP-Rule" id="MF_00074"/>
    </source>
</evidence>
<dbReference type="KEGG" id="mcan:MCAN360_0305"/>
<comment type="subcellular location">
    <subcellularLocation>
        <location evidence="6">Cytoplasm</location>
    </subcellularLocation>
</comment>